<evidence type="ECO:0000259" key="13">
    <source>
        <dbReference type="PROSITE" id="PS51352"/>
    </source>
</evidence>
<dbReference type="CDD" id="cd03017">
    <property type="entry name" value="PRX_BCP"/>
    <property type="match status" value="1"/>
</dbReference>
<evidence type="ECO:0000256" key="7">
    <source>
        <dbReference type="ARBA" id="ARBA00023157"/>
    </source>
</evidence>
<keyword evidence="5" id="KW-0049">Antioxidant</keyword>
<evidence type="ECO:0000256" key="10">
    <source>
        <dbReference type="ARBA" id="ARBA00038489"/>
    </source>
</evidence>
<dbReference type="PANTHER" id="PTHR42801">
    <property type="entry name" value="THIOREDOXIN-DEPENDENT PEROXIDE REDUCTASE"/>
    <property type="match status" value="1"/>
</dbReference>
<accession>A0ABU9D8I4</accession>
<dbReference type="PANTHER" id="PTHR42801:SF4">
    <property type="entry name" value="AHPC_TSA FAMILY PROTEIN"/>
    <property type="match status" value="1"/>
</dbReference>
<keyword evidence="8" id="KW-0676">Redox-active center</keyword>
<comment type="caution">
    <text evidence="14">The sequence shown here is derived from an EMBL/GenBank/DDBJ whole genome shotgun (WGS) entry which is preliminary data.</text>
</comment>
<comment type="catalytic activity">
    <reaction evidence="12">
        <text>a hydroperoxide + [thioredoxin]-dithiol = an alcohol + [thioredoxin]-disulfide + H2O</text>
        <dbReference type="Rhea" id="RHEA:62620"/>
        <dbReference type="Rhea" id="RHEA-COMP:10698"/>
        <dbReference type="Rhea" id="RHEA-COMP:10700"/>
        <dbReference type="ChEBI" id="CHEBI:15377"/>
        <dbReference type="ChEBI" id="CHEBI:29950"/>
        <dbReference type="ChEBI" id="CHEBI:30879"/>
        <dbReference type="ChEBI" id="CHEBI:35924"/>
        <dbReference type="ChEBI" id="CHEBI:50058"/>
        <dbReference type="EC" id="1.11.1.24"/>
    </reaction>
</comment>
<dbReference type="EMBL" id="JBBPCO010000004">
    <property type="protein sequence ID" value="MEK8089172.1"/>
    <property type="molecule type" value="Genomic_DNA"/>
</dbReference>
<dbReference type="PIRSF" id="PIRSF000239">
    <property type="entry name" value="AHPC"/>
    <property type="match status" value="1"/>
</dbReference>
<evidence type="ECO:0000256" key="5">
    <source>
        <dbReference type="ARBA" id="ARBA00022862"/>
    </source>
</evidence>
<proteinExistence type="inferred from homology"/>
<evidence type="ECO:0000256" key="11">
    <source>
        <dbReference type="ARBA" id="ARBA00042639"/>
    </source>
</evidence>
<dbReference type="Gene3D" id="3.40.30.10">
    <property type="entry name" value="Glutaredoxin"/>
    <property type="match status" value="1"/>
</dbReference>
<keyword evidence="7" id="KW-1015">Disulfide bond</keyword>
<evidence type="ECO:0000313" key="15">
    <source>
        <dbReference type="Proteomes" id="UP001446205"/>
    </source>
</evidence>
<keyword evidence="6 14" id="KW-0560">Oxidoreductase</keyword>
<protein>
    <recommendedName>
        <fullName evidence="3">thioredoxin-dependent peroxiredoxin</fullName>
        <ecNumber evidence="3">1.11.1.24</ecNumber>
    </recommendedName>
    <alternativeName>
        <fullName evidence="9">Thioredoxin peroxidase</fullName>
    </alternativeName>
    <alternativeName>
        <fullName evidence="11">Thioredoxin-dependent peroxiredoxin Bcp</fullName>
    </alternativeName>
</protein>
<dbReference type="EC" id="1.11.1.24" evidence="3"/>
<dbReference type="SUPFAM" id="SSF52833">
    <property type="entry name" value="Thioredoxin-like"/>
    <property type="match status" value="1"/>
</dbReference>
<comment type="function">
    <text evidence="1">Thiol-specific peroxidase that catalyzes the reduction of hydrogen peroxide and organic hydroperoxides to water and alcohols, respectively. Plays a role in cell protection against oxidative stress by detoxifying peroxides and as sensor of hydrogen peroxide-mediated signaling events.</text>
</comment>
<gene>
    <name evidence="14" type="ORF">WOB96_05275</name>
</gene>
<evidence type="ECO:0000256" key="2">
    <source>
        <dbReference type="ARBA" id="ARBA00011245"/>
    </source>
</evidence>
<evidence type="ECO:0000313" key="14">
    <source>
        <dbReference type="EMBL" id="MEK8089172.1"/>
    </source>
</evidence>
<sequence length="162" mass="18570">MSEHMSESTLRTGDLVPDVTLPTHTGQNISLRDLKGRKVVLYFYPKDDTPGCTTEGQDFTRLYPEFQAADAEVLGISRDPLDSHCKFAEKYGFSFPLLSDTEEEAVRKFDVLKEKNMYGKMVMGIERSTFVIDRDSRIVHIERKVKVEGHAERMLDIIRKLP</sequence>
<reference evidence="14 15" key="1">
    <citation type="submission" date="2024-04" db="EMBL/GenBank/DDBJ databases">
        <authorList>
            <person name="Abashina T."/>
            <person name="Shaikin A."/>
        </authorList>
    </citation>
    <scope>NUCLEOTIDE SEQUENCE [LARGE SCALE GENOMIC DNA]</scope>
    <source>
        <strain evidence="14 15">AAFK</strain>
    </source>
</reference>
<dbReference type="Proteomes" id="UP001446205">
    <property type="component" value="Unassembled WGS sequence"/>
</dbReference>
<dbReference type="InterPro" id="IPR024706">
    <property type="entry name" value="Peroxiredoxin_AhpC-typ"/>
</dbReference>
<feature type="domain" description="Thioredoxin" evidence="13">
    <location>
        <begin position="10"/>
        <end position="162"/>
    </location>
</feature>
<dbReference type="InterPro" id="IPR013766">
    <property type="entry name" value="Thioredoxin_domain"/>
</dbReference>
<dbReference type="Pfam" id="PF00578">
    <property type="entry name" value="AhpC-TSA"/>
    <property type="match status" value="1"/>
</dbReference>
<dbReference type="GO" id="GO:0140824">
    <property type="term" value="F:thioredoxin-dependent peroxiredoxin activity"/>
    <property type="evidence" value="ECO:0007669"/>
    <property type="project" value="UniProtKB-EC"/>
</dbReference>
<comment type="subunit">
    <text evidence="2">Monomer.</text>
</comment>
<evidence type="ECO:0000256" key="6">
    <source>
        <dbReference type="ARBA" id="ARBA00023002"/>
    </source>
</evidence>
<evidence type="ECO:0000256" key="8">
    <source>
        <dbReference type="ARBA" id="ARBA00023284"/>
    </source>
</evidence>
<evidence type="ECO:0000256" key="9">
    <source>
        <dbReference type="ARBA" id="ARBA00032824"/>
    </source>
</evidence>
<organism evidence="14 15">
    <name type="scientific">Thermithiobacillus plumbiphilus</name>
    <dbReference type="NCBI Taxonomy" id="1729899"/>
    <lineage>
        <taxon>Bacteria</taxon>
        <taxon>Pseudomonadati</taxon>
        <taxon>Pseudomonadota</taxon>
        <taxon>Acidithiobacillia</taxon>
        <taxon>Acidithiobacillales</taxon>
        <taxon>Thermithiobacillaceae</taxon>
        <taxon>Thermithiobacillus</taxon>
    </lineage>
</organism>
<dbReference type="RefSeq" id="WP_341370237.1">
    <property type="nucleotide sequence ID" value="NZ_JBBPCO010000004.1"/>
</dbReference>
<keyword evidence="15" id="KW-1185">Reference proteome</keyword>
<evidence type="ECO:0000256" key="1">
    <source>
        <dbReference type="ARBA" id="ARBA00003330"/>
    </source>
</evidence>
<keyword evidence="4 14" id="KW-0575">Peroxidase</keyword>
<comment type="similarity">
    <text evidence="10">Belongs to the peroxiredoxin family. BCP/PrxQ subfamily.</text>
</comment>
<name>A0ABU9D8I4_9PROT</name>
<evidence type="ECO:0000256" key="4">
    <source>
        <dbReference type="ARBA" id="ARBA00022559"/>
    </source>
</evidence>
<dbReference type="InterPro" id="IPR000866">
    <property type="entry name" value="AhpC/TSA"/>
</dbReference>
<evidence type="ECO:0000256" key="12">
    <source>
        <dbReference type="ARBA" id="ARBA00049091"/>
    </source>
</evidence>
<dbReference type="PROSITE" id="PS51352">
    <property type="entry name" value="THIOREDOXIN_2"/>
    <property type="match status" value="1"/>
</dbReference>
<dbReference type="InterPro" id="IPR036249">
    <property type="entry name" value="Thioredoxin-like_sf"/>
</dbReference>
<evidence type="ECO:0000256" key="3">
    <source>
        <dbReference type="ARBA" id="ARBA00013017"/>
    </source>
</evidence>
<dbReference type="InterPro" id="IPR050924">
    <property type="entry name" value="Peroxiredoxin_BCP/PrxQ"/>
</dbReference>